<accession>A0A8H5H7D1</accession>
<proteinExistence type="predicted"/>
<evidence type="ECO:0000256" key="1">
    <source>
        <dbReference type="ARBA" id="ARBA00004613"/>
    </source>
</evidence>
<evidence type="ECO:0000256" key="5">
    <source>
        <dbReference type="SAM" id="MobiDB-lite"/>
    </source>
</evidence>
<feature type="domain" description="CFEM" evidence="7">
    <location>
        <begin position="4"/>
        <end position="115"/>
    </location>
</feature>
<evidence type="ECO:0000259" key="7">
    <source>
        <dbReference type="PROSITE" id="PS52012"/>
    </source>
</evidence>
<dbReference type="InterPro" id="IPR008427">
    <property type="entry name" value="Extracellular_membr_CFEM_dom"/>
</dbReference>
<evidence type="ECO:0000256" key="4">
    <source>
        <dbReference type="ARBA" id="ARBA00023157"/>
    </source>
</evidence>
<feature type="region of interest" description="Disordered" evidence="5">
    <location>
        <begin position="201"/>
        <end position="229"/>
    </location>
</feature>
<keyword evidence="4" id="KW-1015">Disulfide bond</keyword>
<dbReference type="Pfam" id="PF05730">
    <property type="entry name" value="CFEM"/>
    <property type="match status" value="1"/>
</dbReference>
<reference evidence="8 9" key="1">
    <citation type="journal article" date="2020" name="ISME J.">
        <title>Uncovering the hidden diversity of litter-decomposition mechanisms in mushroom-forming fungi.</title>
        <authorList>
            <person name="Floudas D."/>
            <person name="Bentzer J."/>
            <person name="Ahren D."/>
            <person name="Johansson T."/>
            <person name="Persson P."/>
            <person name="Tunlid A."/>
        </authorList>
    </citation>
    <scope>NUCLEOTIDE SEQUENCE [LARGE SCALE GENOMIC DNA]</scope>
    <source>
        <strain evidence="8 9">CBS 406.79</strain>
    </source>
</reference>
<comment type="caution">
    <text evidence="8">The sequence shown here is derived from an EMBL/GenBank/DDBJ whole genome shotgun (WGS) entry which is preliminary data.</text>
</comment>
<protein>
    <recommendedName>
        <fullName evidence="7">CFEM domain-containing protein</fullName>
    </recommendedName>
</protein>
<evidence type="ECO:0000256" key="6">
    <source>
        <dbReference type="SAM" id="SignalP"/>
    </source>
</evidence>
<keyword evidence="9" id="KW-1185">Reference proteome</keyword>
<evidence type="ECO:0000256" key="3">
    <source>
        <dbReference type="ARBA" id="ARBA00022729"/>
    </source>
</evidence>
<dbReference type="Proteomes" id="UP000518752">
    <property type="component" value="Unassembled WGS sequence"/>
</dbReference>
<organism evidence="8 9">
    <name type="scientific">Collybiopsis confluens</name>
    <dbReference type="NCBI Taxonomy" id="2823264"/>
    <lineage>
        <taxon>Eukaryota</taxon>
        <taxon>Fungi</taxon>
        <taxon>Dikarya</taxon>
        <taxon>Basidiomycota</taxon>
        <taxon>Agaricomycotina</taxon>
        <taxon>Agaricomycetes</taxon>
        <taxon>Agaricomycetidae</taxon>
        <taxon>Agaricales</taxon>
        <taxon>Marasmiineae</taxon>
        <taxon>Omphalotaceae</taxon>
        <taxon>Collybiopsis</taxon>
    </lineage>
</organism>
<evidence type="ECO:0000256" key="2">
    <source>
        <dbReference type="ARBA" id="ARBA00022525"/>
    </source>
</evidence>
<evidence type="ECO:0000313" key="9">
    <source>
        <dbReference type="Proteomes" id="UP000518752"/>
    </source>
</evidence>
<dbReference type="EMBL" id="JAACJN010000080">
    <property type="protein sequence ID" value="KAF5378014.1"/>
    <property type="molecule type" value="Genomic_DNA"/>
</dbReference>
<evidence type="ECO:0000313" key="8">
    <source>
        <dbReference type="EMBL" id="KAF5378014.1"/>
    </source>
</evidence>
<keyword evidence="3 6" id="KW-0732">Signal</keyword>
<keyword evidence="2" id="KW-0964">Secreted</keyword>
<name>A0A8H5H7D1_9AGAR</name>
<dbReference type="AlphaFoldDB" id="A0A8H5H7D1"/>
<feature type="chain" id="PRO_5034426128" description="CFEM domain-containing protein" evidence="6">
    <location>
        <begin position="25"/>
        <end position="255"/>
    </location>
</feature>
<gene>
    <name evidence="8" type="ORF">D9757_009863</name>
</gene>
<feature type="compositionally biased region" description="Low complexity" evidence="5">
    <location>
        <begin position="201"/>
        <end position="228"/>
    </location>
</feature>
<dbReference type="PROSITE" id="PS52012">
    <property type="entry name" value="CFEM"/>
    <property type="match status" value="1"/>
</dbReference>
<dbReference type="GO" id="GO:0005576">
    <property type="term" value="C:extracellular region"/>
    <property type="evidence" value="ECO:0007669"/>
    <property type="project" value="UniProtKB-SubCell"/>
</dbReference>
<sequence>MSPSNLKSLAILLGTLATLHLVKAQASSIPTCATRCFNDSLSATGCAADDSNCLCSSSSFISSVLQCSGLVCSAQEQDQTSLALGNLCNLATSSSSLGTSTGTFSGTKSGSSSTSQFSSGVITITTTFPGGSTGTVTATVSATPSPPISFTTSIPVINPSSRPSGTSTISLKPTSVTTSIVIPPISSSLSSLTANGTTTTFSTVTPTTGNGVSTAPPASSSSPSSARATRVDGAMGGMLAVGLGLVGALAVLNAF</sequence>
<comment type="subcellular location">
    <subcellularLocation>
        <location evidence="1">Secreted</location>
    </subcellularLocation>
</comment>
<dbReference type="SMART" id="SM00747">
    <property type="entry name" value="CFEM"/>
    <property type="match status" value="1"/>
</dbReference>
<feature type="signal peptide" evidence="6">
    <location>
        <begin position="1"/>
        <end position="24"/>
    </location>
</feature>